<reference evidence="1" key="1">
    <citation type="submission" date="2020-10" db="EMBL/GenBank/DDBJ databases">
        <authorList>
            <person name="Gilroy R."/>
        </authorList>
    </citation>
    <scope>NUCLEOTIDE SEQUENCE</scope>
    <source>
        <strain evidence="1">2830</strain>
    </source>
</reference>
<gene>
    <name evidence="1" type="ORF">IAB00_04955</name>
</gene>
<organism evidence="1 2">
    <name type="scientific">Candidatus Avidehalobacter gallistercoris</name>
    <dbReference type="NCBI Taxonomy" id="2840694"/>
    <lineage>
        <taxon>Bacteria</taxon>
        <taxon>Bacillati</taxon>
        <taxon>Bacillota</taxon>
        <taxon>Clostridia</taxon>
        <taxon>Eubacteriales</taxon>
        <taxon>Peptococcaceae</taxon>
        <taxon>Peptococcaceae incertae sedis</taxon>
        <taxon>Candidatus Avidehalobacter</taxon>
    </lineage>
</organism>
<evidence type="ECO:0000313" key="2">
    <source>
        <dbReference type="Proteomes" id="UP000824124"/>
    </source>
</evidence>
<accession>A0A9D1KXZ3</accession>
<evidence type="ECO:0000313" key="1">
    <source>
        <dbReference type="EMBL" id="HIU10577.1"/>
    </source>
</evidence>
<dbReference type="Proteomes" id="UP000824124">
    <property type="component" value="Unassembled WGS sequence"/>
</dbReference>
<name>A0A9D1KXZ3_9FIRM</name>
<comment type="caution">
    <text evidence="1">The sequence shown here is derived from an EMBL/GenBank/DDBJ whole genome shotgun (WGS) entry which is preliminary data.</text>
</comment>
<sequence length="105" mass="11917">MSELAAEQTKKLAETYAKLLDAAQKLENAETAPEFLQVRAWQRAEQAGRALDEILSGWEKQTCPALCFDCAWQQTERGLAIINTLTPCNQWFVPELFNLSKQDKD</sequence>
<reference evidence="1" key="2">
    <citation type="journal article" date="2021" name="PeerJ">
        <title>Extensive microbial diversity within the chicken gut microbiome revealed by metagenomics and culture.</title>
        <authorList>
            <person name="Gilroy R."/>
            <person name="Ravi A."/>
            <person name="Getino M."/>
            <person name="Pursley I."/>
            <person name="Horton D.L."/>
            <person name="Alikhan N.F."/>
            <person name="Baker D."/>
            <person name="Gharbi K."/>
            <person name="Hall N."/>
            <person name="Watson M."/>
            <person name="Adriaenssens E.M."/>
            <person name="Foster-Nyarko E."/>
            <person name="Jarju S."/>
            <person name="Secka A."/>
            <person name="Antonio M."/>
            <person name="Oren A."/>
            <person name="Chaudhuri R.R."/>
            <person name="La Ragione R."/>
            <person name="Hildebrand F."/>
            <person name="Pallen M.J."/>
        </authorList>
    </citation>
    <scope>NUCLEOTIDE SEQUENCE</scope>
    <source>
        <strain evidence="1">2830</strain>
    </source>
</reference>
<dbReference type="EMBL" id="DVMH01000025">
    <property type="protein sequence ID" value="HIU10577.1"/>
    <property type="molecule type" value="Genomic_DNA"/>
</dbReference>
<dbReference type="AlphaFoldDB" id="A0A9D1KXZ3"/>
<proteinExistence type="predicted"/>
<protein>
    <submittedName>
        <fullName evidence="1">Uncharacterized protein</fullName>
    </submittedName>
</protein>